<evidence type="ECO:0000313" key="1">
    <source>
        <dbReference type="EMBL" id="EZP29825.1"/>
    </source>
</evidence>
<evidence type="ECO:0000313" key="2">
    <source>
        <dbReference type="Proteomes" id="UP000024001"/>
    </source>
</evidence>
<dbReference type="EMBL" id="JFYO01000001">
    <property type="protein sequence ID" value="EZP29825.1"/>
    <property type="molecule type" value="Genomic_DNA"/>
</dbReference>
<keyword evidence="2" id="KW-1185">Reference proteome</keyword>
<sequence>MTTIATTTDVRLRRYRLVPVTDRRWRVTDAAGRVIGHVDRTGDPHTPRYRARRFRVSMGGFLELGEFWHLEDAVAVLHDSR</sequence>
<accession>A0A031G1Q5</accession>
<dbReference type="AlphaFoldDB" id="A0A031G1Q5"/>
<protein>
    <submittedName>
        <fullName evidence="1">DNA mismatch repair enzyme</fullName>
    </submittedName>
</protein>
<reference evidence="1 2" key="1">
    <citation type="submission" date="2014-03" db="EMBL/GenBank/DDBJ databases">
        <title>Draft Genome Sequences of 13 Willow Endophytes.</title>
        <authorList>
            <person name="Gan H.Y."/>
            <person name="Gan H.M."/>
            <person name="Savka M.A."/>
            <person name="Hudson A.O."/>
        </authorList>
    </citation>
    <scope>NUCLEOTIDE SEQUENCE [LARGE SCALE GENOMIC DNA]</scope>
    <source>
        <strain evidence="1 2">RIT293</strain>
    </source>
</reference>
<dbReference type="OrthoDB" id="5120662at2"/>
<gene>
    <name evidence="1" type="ORF">BW34_00451</name>
</gene>
<organism evidence="1 2">
    <name type="scientific">Microbacterium oleivorans</name>
    <dbReference type="NCBI Taxonomy" id="273677"/>
    <lineage>
        <taxon>Bacteria</taxon>
        <taxon>Bacillati</taxon>
        <taxon>Actinomycetota</taxon>
        <taxon>Actinomycetes</taxon>
        <taxon>Micrococcales</taxon>
        <taxon>Microbacteriaceae</taxon>
        <taxon>Microbacterium</taxon>
    </lineage>
</organism>
<comment type="caution">
    <text evidence="1">The sequence shown here is derived from an EMBL/GenBank/DDBJ whole genome shotgun (WGS) entry which is preliminary data.</text>
</comment>
<proteinExistence type="predicted"/>
<name>A0A031G1Q5_9MICO</name>
<dbReference type="PATRIC" id="fig|273677.3.peg.440"/>
<dbReference type="RefSeq" id="WP_036309114.1">
    <property type="nucleotide sequence ID" value="NZ_JFYO01000001.1"/>
</dbReference>
<dbReference type="Proteomes" id="UP000024001">
    <property type="component" value="Unassembled WGS sequence"/>
</dbReference>